<sequence length="288" mass="28705">MMAGRRPPYVIGDLNTANLLSSDGTTSTRHSVEQVDTTHASGKRCSAVQAVSTVDRATFPCPSRSSPMAPRFPLVLVGALLAVALGAVPCESAAAAPRLRGSVACLDCAAGHDLSGVVVAVKCAGNGDGGGAGMHAAQTDGGGNFDVAVPGASASSASQPCAARVLGATEQLCAPQRLTVARVVPARARAPGSAAAASYVLGSRLAFFTRCAAATGSSAVATTMAADRDHHHNQGNAPPEPELRPTAPAVPTPVSPPPFAGGGNSPPFGFGGLPLIVFFPFIPIIGIP</sequence>
<evidence type="ECO:0000313" key="2">
    <source>
        <dbReference type="EMBL" id="KAG0533274.1"/>
    </source>
</evidence>
<feature type="region of interest" description="Disordered" evidence="1">
    <location>
        <begin position="228"/>
        <end position="263"/>
    </location>
</feature>
<accession>A0A921UJ15</accession>
<reference evidence="2" key="2">
    <citation type="submission" date="2020-10" db="EMBL/GenBank/DDBJ databases">
        <authorList>
            <person name="Cooper E.A."/>
            <person name="Brenton Z.W."/>
            <person name="Flinn B.S."/>
            <person name="Jenkins J."/>
            <person name="Shu S."/>
            <person name="Flowers D."/>
            <person name="Luo F."/>
            <person name="Wang Y."/>
            <person name="Xia P."/>
            <person name="Barry K."/>
            <person name="Daum C."/>
            <person name="Lipzen A."/>
            <person name="Yoshinaga Y."/>
            <person name="Schmutz J."/>
            <person name="Saski C."/>
            <person name="Vermerris W."/>
            <person name="Kresovich S."/>
        </authorList>
    </citation>
    <scope>NUCLEOTIDE SEQUENCE</scope>
</reference>
<dbReference type="AlphaFoldDB" id="A0A921UJ15"/>
<comment type="caution">
    <text evidence="2">The sequence shown here is derived from an EMBL/GenBank/DDBJ whole genome shotgun (WGS) entry which is preliminary data.</text>
</comment>
<reference evidence="2" key="1">
    <citation type="journal article" date="2019" name="BMC Genomics">
        <title>A new reference genome for Sorghum bicolor reveals high levels of sequence similarity between sweet and grain genotypes: implications for the genetics of sugar metabolism.</title>
        <authorList>
            <person name="Cooper E.A."/>
            <person name="Brenton Z.W."/>
            <person name="Flinn B.S."/>
            <person name="Jenkins J."/>
            <person name="Shu S."/>
            <person name="Flowers D."/>
            <person name="Luo F."/>
            <person name="Wang Y."/>
            <person name="Xia P."/>
            <person name="Barry K."/>
            <person name="Daum C."/>
            <person name="Lipzen A."/>
            <person name="Yoshinaga Y."/>
            <person name="Schmutz J."/>
            <person name="Saski C."/>
            <person name="Vermerris W."/>
            <person name="Kresovich S."/>
        </authorList>
    </citation>
    <scope>NUCLEOTIDE SEQUENCE</scope>
</reference>
<evidence type="ECO:0000313" key="3">
    <source>
        <dbReference type="Proteomes" id="UP000807115"/>
    </source>
</evidence>
<dbReference type="EMBL" id="CM027683">
    <property type="protein sequence ID" value="KAG0533274.1"/>
    <property type="molecule type" value="Genomic_DNA"/>
</dbReference>
<organism evidence="2 3">
    <name type="scientific">Sorghum bicolor</name>
    <name type="common">Sorghum</name>
    <name type="synonym">Sorghum vulgare</name>
    <dbReference type="NCBI Taxonomy" id="4558"/>
    <lineage>
        <taxon>Eukaryota</taxon>
        <taxon>Viridiplantae</taxon>
        <taxon>Streptophyta</taxon>
        <taxon>Embryophyta</taxon>
        <taxon>Tracheophyta</taxon>
        <taxon>Spermatophyta</taxon>
        <taxon>Magnoliopsida</taxon>
        <taxon>Liliopsida</taxon>
        <taxon>Poales</taxon>
        <taxon>Poaceae</taxon>
        <taxon>PACMAD clade</taxon>
        <taxon>Panicoideae</taxon>
        <taxon>Andropogonodae</taxon>
        <taxon>Andropogoneae</taxon>
        <taxon>Sorghinae</taxon>
        <taxon>Sorghum</taxon>
    </lineage>
</organism>
<dbReference type="Pfam" id="PF01190">
    <property type="entry name" value="Pollen_Ole_e_1"/>
    <property type="match status" value="1"/>
</dbReference>
<proteinExistence type="predicted"/>
<dbReference type="Proteomes" id="UP000807115">
    <property type="component" value="Chromosome 4"/>
</dbReference>
<name>A0A921UJ15_SORBI</name>
<evidence type="ECO:0000256" key="1">
    <source>
        <dbReference type="SAM" id="MobiDB-lite"/>
    </source>
</evidence>
<gene>
    <name evidence="2" type="ORF">BDA96_04G178900</name>
</gene>
<protein>
    <submittedName>
        <fullName evidence="2">Uncharacterized protein</fullName>
    </submittedName>
</protein>
<feature type="compositionally biased region" description="Pro residues" evidence="1">
    <location>
        <begin position="248"/>
        <end position="259"/>
    </location>
</feature>